<accession>A0A9P0IWN0</accession>
<keyword evidence="1" id="KW-1133">Transmembrane helix</keyword>
<keyword evidence="1" id="KW-0812">Transmembrane</keyword>
<evidence type="ECO:0000256" key="1">
    <source>
        <dbReference type="SAM" id="Phobius"/>
    </source>
</evidence>
<dbReference type="EMBL" id="OU899034">
    <property type="protein sequence ID" value="CAH1714847.1"/>
    <property type="molecule type" value="Genomic_DNA"/>
</dbReference>
<reference evidence="2" key="2">
    <citation type="submission" date="2022-10" db="EMBL/GenBank/DDBJ databases">
        <authorList>
            <consortium name="ENA_rothamsted_submissions"/>
            <consortium name="culmorum"/>
            <person name="King R."/>
        </authorList>
    </citation>
    <scope>NUCLEOTIDE SEQUENCE</scope>
</reference>
<gene>
    <name evidence="2" type="ORF">APHIGO_LOCUS2945</name>
</gene>
<evidence type="ECO:0000313" key="2">
    <source>
        <dbReference type="EMBL" id="CAH1714847.1"/>
    </source>
</evidence>
<evidence type="ECO:0000313" key="3">
    <source>
        <dbReference type="Proteomes" id="UP001154329"/>
    </source>
</evidence>
<feature type="transmembrane region" description="Helical" evidence="1">
    <location>
        <begin position="86"/>
        <end position="103"/>
    </location>
</feature>
<dbReference type="AlphaFoldDB" id="A0A9P0IWN0"/>
<sequence>MTNVYTTRKFEVSNINRYVKYAMIILIIIYIILGCNTMIISIGYIAVVRSIENSRTVERVVYDDYRELATGRALDSNGEPDIAIKHFYSLLLTLLLTVNFLSISKSLRTAFARQVCFLSRLDRSGVLRLLSAQSR</sequence>
<name>A0A9P0IWN0_APHGO</name>
<keyword evidence="3" id="KW-1185">Reference proteome</keyword>
<proteinExistence type="predicted"/>
<organism evidence="2 3">
    <name type="scientific">Aphis gossypii</name>
    <name type="common">Cotton aphid</name>
    <dbReference type="NCBI Taxonomy" id="80765"/>
    <lineage>
        <taxon>Eukaryota</taxon>
        <taxon>Metazoa</taxon>
        <taxon>Ecdysozoa</taxon>
        <taxon>Arthropoda</taxon>
        <taxon>Hexapoda</taxon>
        <taxon>Insecta</taxon>
        <taxon>Pterygota</taxon>
        <taxon>Neoptera</taxon>
        <taxon>Paraneoptera</taxon>
        <taxon>Hemiptera</taxon>
        <taxon>Sternorrhyncha</taxon>
        <taxon>Aphidomorpha</taxon>
        <taxon>Aphidoidea</taxon>
        <taxon>Aphididae</taxon>
        <taxon>Aphidini</taxon>
        <taxon>Aphis</taxon>
        <taxon>Aphis</taxon>
    </lineage>
</organism>
<protein>
    <submittedName>
        <fullName evidence="2">Uncharacterized protein</fullName>
    </submittedName>
</protein>
<reference evidence="2" key="1">
    <citation type="submission" date="2022-02" db="EMBL/GenBank/DDBJ databases">
        <authorList>
            <person name="King R."/>
        </authorList>
    </citation>
    <scope>NUCLEOTIDE SEQUENCE</scope>
</reference>
<keyword evidence="1" id="KW-0472">Membrane</keyword>
<feature type="transmembrane region" description="Helical" evidence="1">
    <location>
        <begin position="21"/>
        <end position="47"/>
    </location>
</feature>
<dbReference type="Proteomes" id="UP001154329">
    <property type="component" value="Chromosome 1"/>
</dbReference>